<dbReference type="EC" id="2.10.1.1" evidence="6"/>
<dbReference type="Gene3D" id="2.40.340.10">
    <property type="entry name" value="MoeA, C-terminal, domain IV"/>
    <property type="match status" value="1"/>
</dbReference>
<evidence type="ECO:0000256" key="1">
    <source>
        <dbReference type="ARBA" id="ARBA00002901"/>
    </source>
</evidence>
<dbReference type="GO" id="GO:0005829">
    <property type="term" value="C:cytosol"/>
    <property type="evidence" value="ECO:0007669"/>
    <property type="project" value="TreeGrafter"/>
</dbReference>
<dbReference type="OrthoDB" id="9804758at2"/>
<dbReference type="UniPathway" id="UPA00344"/>
<feature type="domain" description="MoaB/Mog" evidence="7">
    <location>
        <begin position="179"/>
        <end position="316"/>
    </location>
</feature>
<dbReference type="InterPro" id="IPR036425">
    <property type="entry name" value="MoaB/Mog-like_dom_sf"/>
</dbReference>
<proteinExistence type="inferred from homology"/>
<keyword evidence="6" id="KW-0479">Metal-binding</keyword>
<evidence type="ECO:0000313" key="8">
    <source>
        <dbReference type="EMBL" id="MXO61761.1"/>
    </source>
</evidence>
<protein>
    <recommendedName>
        <fullName evidence="6">Molybdopterin molybdenumtransferase</fullName>
        <ecNumber evidence="6">2.10.1.1</ecNumber>
    </recommendedName>
</protein>
<keyword evidence="6" id="KW-0460">Magnesium</keyword>
<dbReference type="Gene3D" id="2.170.190.11">
    <property type="entry name" value="Molybdopterin biosynthesis moea protein, domain 3"/>
    <property type="match status" value="1"/>
</dbReference>
<evidence type="ECO:0000256" key="3">
    <source>
        <dbReference type="ARBA" id="ARBA00010763"/>
    </source>
</evidence>
<evidence type="ECO:0000313" key="9">
    <source>
        <dbReference type="Proteomes" id="UP000445582"/>
    </source>
</evidence>
<dbReference type="InterPro" id="IPR005111">
    <property type="entry name" value="MoeA_C_domain_IV"/>
</dbReference>
<comment type="function">
    <text evidence="1 6">Catalyzes the insertion of molybdate into adenylated molybdopterin with the concomitant release of AMP.</text>
</comment>
<dbReference type="InterPro" id="IPR038987">
    <property type="entry name" value="MoeA-like"/>
</dbReference>
<dbReference type="InterPro" id="IPR005110">
    <property type="entry name" value="MoeA_linker/N"/>
</dbReference>
<dbReference type="PANTHER" id="PTHR10192:SF5">
    <property type="entry name" value="GEPHYRIN"/>
    <property type="match status" value="1"/>
</dbReference>
<dbReference type="GO" id="GO:0046872">
    <property type="term" value="F:metal ion binding"/>
    <property type="evidence" value="ECO:0007669"/>
    <property type="project" value="UniProtKB-UniRule"/>
</dbReference>
<keyword evidence="4 6" id="KW-0501">Molybdenum cofactor biosynthesis</keyword>
<reference evidence="8 9" key="1">
    <citation type="submission" date="2019-12" db="EMBL/GenBank/DDBJ databases">
        <title>Genomic-based taxomic classification of the family Erythrobacteraceae.</title>
        <authorList>
            <person name="Xu L."/>
        </authorList>
    </citation>
    <scope>NUCLEOTIDE SEQUENCE [LARGE SCALE GENOMIC DNA]</scope>
    <source>
        <strain evidence="8 9">MCCC 1A09965</strain>
    </source>
</reference>
<dbReference type="RefSeq" id="WP_160670630.1">
    <property type="nucleotide sequence ID" value="NZ_WTYN01000001.1"/>
</dbReference>
<dbReference type="Gene3D" id="3.40.980.10">
    <property type="entry name" value="MoaB/Mog-like domain"/>
    <property type="match status" value="1"/>
</dbReference>
<name>A0A844YC30_9SPHN</name>
<sequence length="402" mass="42288">MTGTQPPIPLDEALDRLLRGIEPLASEHLDTEQAIGRYLGEDLVALRTQPATDLSAMDGYALHADDDRGPWQVVGESAAGHPFRGSFGRGEAIRISTGAHMPEGDMAVLLQENCTRTGEVIALNGEGEPTARHIRRAGYDFSKGQVLLPAGTRIDANQMALALGSGHARLCVHRLPSLAVIDSGDELAPSPEDCPAHRIPATNGAMLEALARAPAGRIERLGPVADTMEALLAALDNAGACDVIVTTGGASVGDHDLVRPALERWGARIDFWRVAMKPGKPLMVGRKGSQVILGLPGNPASAYVTAFLFLLPLLRKLAGCLRPGPQAISLPTALDLAPGHARREFLRATVAEGKVHPVLEQDSAGLLALATATALIDRPPNAPETKAGTYVPVYLLENGGIA</sequence>
<keyword evidence="9" id="KW-1185">Reference proteome</keyword>
<comment type="catalytic activity">
    <reaction evidence="5">
        <text>adenylyl-molybdopterin + molybdate = Mo-molybdopterin + AMP + H(+)</text>
        <dbReference type="Rhea" id="RHEA:35047"/>
        <dbReference type="ChEBI" id="CHEBI:15378"/>
        <dbReference type="ChEBI" id="CHEBI:36264"/>
        <dbReference type="ChEBI" id="CHEBI:62727"/>
        <dbReference type="ChEBI" id="CHEBI:71302"/>
        <dbReference type="ChEBI" id="CHEBI:456215"/>
        <dbReference type="EC" id="2.10.1.1"/>
    </reaction>
</comment>
<accession>A0A844YC30</accession>
<dbReference type="InterPro" id="IPR036135">
    <property type="entry name" value="MoeA_linker/N_sf"/>
</dbReference>
<evidence type="ECO:0000256" key="4">
    <source>
        <dbReference type="ARBA" id="ARBA00023150"/>
    </source>
</evidence>
<dbReference type="Pfam" id="PF00994">
    <property type="entry name" value="MoCF_biosynth"/>
    <property type="match status" value="1"/>
</dbReference>
<comment type="similarity">
    <text evidence="3 6">Belongs to the MoeA family.</text>
</comment>
<comment type="pathway">
    <text evidence="2 6">Cofactor biosynthesis; molybdopterin biosynthesis.</text>
</comment>
<keyword evidence="6" id="KW-0500">Molybdenum</keyword>
<evidence type="ECO:0000256" key="2">
    <source>
        <dbReference type="ARBA" id="ARBA00005046"/>
    </source>
</evidence>
<dbReference type="CDD" id="cd00887">
    <property type="entry name" value="MoeA"/>
    <property type="match status" value="1"/>
</dbReference>
<evidence type="ECO:0000256" key="6">
    <source>
        <dbReference type="RuleBase" id="RU365090"/>
    </source>
</evidence>
<evidence type="ECO:0000256" key="5">
    <source>
        <dbReference type="ARBA" id="ARBA00047317"/>
    </source>
</evidence>
<dbReference type="InterPro" id="IPR036688">
    <property type="entry name" value="MoeA_C_domain_IV_sf"/>
</dbReference>
<dbReference type="InterPro" id="IPR008284">
    <property type="entry name" value="MoCF_biosynth_CS"/>
</dbReference>
<dbReference type="EMBL" id="WTYN01000001">
    <property type="protein sequence ID" value="MXO61761.1"/>
    <property type="molecule type" value="Genomic_DNA"/>
</dbReference>
<dbReference type="SMART" id="SM00852">
    <property type="entry name" value="MoCF_biosynth"/>
    <property type="match status" value="1"/>
</dbReference>
<dbReference type="Pfam" id="PF03454">
    <property type="entry name" value="MoeA_C"/>
    <property type="match status" value="1"/>
</dbReference>
<keyword evidence="6 8" id="KW-0808">Transferase</keyword>
<dbReference type="PROSITE" id="PS01079">
    <property type="entry name" value="MOCF_BIOSYNTHESIS_2"/>
    <property type="match status" value="1"/>
</dbReference>
<comment type="caution">
    <text evidence="8">The sequence shown here is derived from an EMBL/GenBank/DDBJ whole genome shotgun (WGS) entry which is preliminary data.</text>
</comment>
<dbReference type="AlphaFoldDB" id="A0A844YC30"/>
<dbReference type="SUPFAM" id="SSF53218">
    <property type="entry name" value="Molybdenum cofactor biosynthesis proteins"/>
    <property type="match status" value="1"/>
</dbReference>
<comment type="cofactor">
    <cofactor evidence="6">
        <name>Mg(2+)</name>
        <dbReference type="ChEBI" id="CHEBI:18420"/>
    </cofactor>
</comment>
<dbReference type="GO" id="GO:0006777">
    <property type="term" value="P:Mo-molybdopterin cofactor biosynthetic process"/>
    <property type="evidence" value="ECO:0007669"/>
    <property type="project" value="UniProtKB-UniRule"/>
</dbReference>
<dbReference type="Proteomes" id="UP000445582">
    <property type="component" value="Unassembled WGS sequence"/>
</dbReference>
<dbReference type="InterPro" id="IPR001453">
    <property type="entry name" value="MoaB/Mog_dom"/>
</dbReference>
<organism evidence="8 9">
    <name type="scientific">Qipengyuania oceanensis</name>
    <dbReference type="NCBI Taxonomy" id="1463597"/>
    <lineage>
        <taxon>Bacteria</taxon>
        <taxon>Pseudomonadati</taxon>
        <taxon>Pseudomonadota</taxon>
        <taxon>Alphaproteobacteria</taxon>
        <taxon>Sphingomonadales</taxon>
        <taxon>Erythrobacteraceae</taxon>
        <taxon>Qipengyuania</taxon>
    </lineage>
</organism>
<dbReference type="Gene3D" id="3.90.105.10">
    <property type="entry name" value="Molybdopterin biosynthesis moea protein, domain 2"/>
    <property type="match status" value="1"/>
</dbReference>
<dbReference type="SUPFAM" id="SSF63882">
    <property type="entry name" value="MoeA N-terminal region -like"/>
    <property type="match status" value="1"/>
</dbReference>
<dbReference type="GO" id="GO:0061599">
    <property type="term" value="F:molybdopterin molybdotransferase activity"/>
    <property type="evidence" value="ECO:0007669"/>
    <property type="project" value="UniProtKB-UniRule"/>
</dbReference>
<dbReference type="Pfam" id="PF03453">
    <property type="entry name" value="MoeA_N"/>
    <property type="match status" value="1"/>
</dbReference>
<evidence type="ECO:0000259" key="7">
    <source>
        <dbReference type="SMART" id="SM00852"/>
    </source>
</evidence>
<dbReference type="SUPFAM" id="SSF63867">
    <property type="entry name" value="MoeA C-terminal domain-like"/>
    <property type="match status" value="1"/>
</dbReference>
<dbReference type="PANTHER" id="PTHR10192">
    <property type="entry name" value="MOLYBDOPTERIN BIOSYNTHESIS PROTEIN"/>
    <property type="match status" value="1"/>
</dbReference>
<gene>
    <name evidence="8" type="ORF">GRI48_01935</name>
</gene>